<keyword evidence="4 12" id="KW-0732">Signal</keyword>
<name>A0A6G1PDF9_CHAAH</name>
<dbReference type="InterPro" id="IPR013783">
    <property type="entry name" value="Ig-like_fold"/>
</dbReference>
<dbReference type="InterPro" id="IPR007110">
    <property type="entry name" value="Ig-like_dom"/>
</dbReference>
<keyword evidence="3 11" id="KW-0812">Transmembrane</keyword>
<evidence type="ECO:0000313" key="14">
    <source>
        <dbReference type="EMBL" id="KAF3688295.1"/>
    </source>
</evidence>
<dbReference type="SUPFAM" id="SSF48726">
    <property type="entry name" value="Immunoglobulin"/>
    <property type="match status" value="1"/>
</dbReference>
<evidence type="ECO:0000256" key="4">
    <source>
        <dbReference type="ARBA" id="ARBA00022729"/>
    </source>
</evidence>
<comment type="subcellular location">
    <subcellularLocation>
        <location evidence="1">Cell membrane</location>
        <topology evidence="1">Single-pass type I membrane protein</topology>
    </subcellularLocation>
</comment>
<keyword evidence="2" id="KW-1003">Cell membrane</keyword>
<dbReference type="PROSITE" id="PS50835">
    <property type="entry name" value="IG_LIKE"/>
    <property type="match status" value="1"/>
</dbReference>
<gene>
    <name evidence="14" type="ORF">EXN66_Car003967</name>
</gene>
<evidence type="ECO:0000256" key="9">
    <source>
        <dbReference type="ARBA" id="ARBA00023180"/>
    </source>
</evidence>
<dbReference type="PANTHER" id="PTHR25466">
    <property type="entry name" value="T-LYMPHOCYTE ACTIVATION ANTIGEN"/>
    <property type="match status" value="1"/>
</dbReference>
<feature type="signal peptide" evidence="12">
    <location>
        <begin position="1"/>
        <end position="25"/>
    </location>
</feature>
<feature type="transmembrane region" description="Helical" evidence="11">
    <location>
        <begin position="160"/>
        <end position="181"/>
    </location>
</feature>
<organism evidence="14 15">
    <name type="scientific">Channa argus</name>
    <name type="common">Northern snakehead</name>
    <name type="synonym">Ophicephalus argus</name>
    <dbReference type="NCBI Taxonomy" id="215402"/>
    <lineage>
        <taxon>Eukaryota</taxon>
        <taxon>Metazoa</taxon>
        <taxon>Chordata</taxon>
        <taxon>Craniata</taxon>
        <taxon>Vertebrata</taxon>
        <taxon>Euteleostomi</taxon>
        <taxon>Actinopterygii</taxon>
        <taxon>Neopterygii</taxon>
        <taxon>Teleostei</taxon>
        <taxon>Neoteleostei</taxon>
        <taxon>Acanthomorphata</taxon>
        <taxon>Anabantaria</taxon>
        <taxon>Anabantiformes</taxon>
        <taxon>Channoidei</taxon>
        <taxon>Channidae</taxon>
        <taxon>Channa</taxon>
    </lineage>
</organism>
<evidence type="ECO:0000256" key="7">
    <source>
        <dbReference type="ARBA" id="ARBA00023157"/>
    </source>
</evidence>
<keyword evidence="10" id="KW-0393">Immunoglobulin domain</keyword>
<evidence type="ECO:0000256" key="10">
    <source>
        <dbReference type="ARBA" id="ARBA00023319"/>
    </source>
</evidence>
<dbReference type="GO" id="GO:0006955">
    <property type="term" value="P:immune response"/>
    <property type="evidence" value="ECO:0007669"/>
    <property type="project" value="TreeGrafter"/>
</dbReference>
<reference evidence="14 15" key="1">
    <citation type="submission" date="2019-02" db="EMBL/GenBank/DDBJ databases">
        <title>Opniocepnalus argus genome.</title>
        <authorList>
            <person name="Zhou C."/>
            <person name="Xiao S."/>
        </authorList>
    </citation>
    <scope>NUCLEOTIDE SEQUENCE [LARGE SCALE GENOMIC DNA]</scope>
    <source>
        <strain evidence="14">OARG1902GOOAL</strain>
        <tissue evidence="14">Muscle</tissue>
    </source>
</reference>
<evidence type="ECO:0000256" key="8">
    <source>
        <dbReference type="ARBA" id="ARBA00023170"/>
    </source>
</evidence>
<dbReference type="GO" id="GO:0031295">
    <property type="term" value="P:T cell costimulation"/>
    <property type="evidence" value="ECO:0007669"/>
    <property type="project" value="TreeGrafter"/>
</dbReference>
<dbReference type="InterPro" id="IPR051713">
    <property type="entry name" value="T-cell_Activation_Regulation"/>
</dbReference>
<evidence type="ECO:0000313" key="15">
    <source>
        <dbReference type="Proteomes" id="UP000503349"/>
    </source>
</evidence>
<dbReference type="PANTHER" id="PTHR25466:SF14">
    <property type="entry name" value="BUTYROPHILIN SUBFAMILY 2 MEMBER A2-LIKE-RELATED"/>
    <property type="match status" value="1"/>
</dbReference>
<dbReference type="GO" id="GO:0009897">
    <property type="term" value="C:external side of plasma membrane"/>
    <property type="evidence" value="ECO:0007669"/>
    <property type="project" value="TreeGrafter"/>
</dbReference>
<dbReference type="InterPro" id="IPR036179">
    <property type="entry name" value="Ig-like_dom_sf"/>
</dbReference>
<dbReference type="GO" id="GO:0042102">
    <property type="term" value="P:positive regulation of T cell proliferation"/>
    <property type="evidence" value="ECO:0007669"/>
    <property type="project" value="TreeGrafter"/>
</dbReference>
<dbReference type="GO" id="GO:0071222">
    <property type="term" value="P:cellular response to lipopolysaccharide"/>
    <property type="evidence" value="ECO:0007669"/>
    <property type="project" value="TreeGrafter"/>
</dbReference>
<dbReference type="Proteomes" id="UP000503349">
    <property type="component" value="Chromosome 4"/>
</dbReference>
<feature type="chain" id="PRO_5026288343" evidence="12">
    <location>
        <begin position="26"/>
        <end position="183"/>
    </location>
</feature>
<dbReference type="EMBL" id="CM015715">
    <property type="protein sequence ID" value="KAF3688295.1"/>
    <property type="molecule type" value="Genomic_DNA"/>
</dbReference>
<keyword evidence="8" id="KW-0675">Receptor</keyword>
<evidence type="ECO:0000256" key="5">
    <source>
        <dbReference type="ARBA" id="ARBA00022989"/>
    </source>
</evidence>
<keyword evidence="6 11" id="KW-0472">Membrane</keyword>
<dbReference type="InterPro" id="IPR013106">
    <property type="entry name" value="Ig_V-set"/>
</dbReference>
<evidence type="ECO:0000256" key="3">
    <source>
        <dbReference type="ARBA" id="ARBA00022692"/>
    </source>
</evidence>
<dbReference type="Gene3D" id="2.60.40.10">
    <property type="entry name" value="Immunoglobulins"/>
    <property type="match status" value="1"/>
</dbReference>
<keyword evidence="5 11" id="KW-1133">Transmembrane helix</keyword>
<evidence type="ECO:0000259" key="13">
    <source>
        <dbReference type="PROSITE" id="PS50835"/>
    </source>
</evidence>
<sequence length="183" mass="20350">MDRGDRPALVPLLLLVICSLTSVICQLQVYQGFIGLDVLLPCVYSEEDPLPETVSVYWRDKDDNIVLDIIDSSPKKGLGDLMFRERVESFPELFKNGNFSIILRKLQQTDAGLYECHIPKVDFQVKVSLMVSDAQAAAATTTTLPHVRSVQNAAEGLKSVPLSLLCLPLSVVLWCLNLTYVRV</sequence>
<evidence type="ECO:0000256" key="12">
    <source>
        <dbReference type="SAM" id="SignalP"/>
    </source>
</evidence>
<keyword evidence="7" id="KW-1015">Disulfide bond</keyword>
<evidence type="ECO:0000256" key="1">
    <source>
        <dbReference type="ARBA" id="ARBA00004251"/>
    </source>
</evidence>
<keyword evidence="9" id="KW-0325">Glycoprotein</keyword>
<evidence type="ECO:0000256" key="2">
    <source>
        <dbReference type="ARBA" id="ARBA00022475"/>
    </source>
</evidence>
<dbReference type="GO" id="GO:0042130">
    <property type="term" value="P:negative regulation of T cell proliferation"/>
    <property type="evidence" value="ECO:0007669"/>
    <property type="project" value="TreeGrafter"/>
</dbReference>
<evidence type="ECO:0000256" key="11">
    <source>
        <dbReference type="SAM" id="Phobius"/>
    </source>
</evidence>
<dbReference type="GO" id="GO:0007166">
    <property type="term" value="P:cell surface receptor signaling pathway"/>
    <property type="evidence" value="ECO:0007669"/>
    <property type="project" value="TreeGrafter"/>
</dbReference>
<protein>
    <submittedName>
        <fullName evidence="14">CD276 antigen-like protein</fullName>
    </submittedName>
</protein>
<keyword evidence="15" id="KW-1185">Reference proteome</keyword>
<feature type="domain" description="Ig-like" evidence="13">
    <location>
        <begin position="7"/>
        <end position="128"/>
    </location>
</feature>
<proteinExistence type="predicted"/>
<accession>A0A6G1PDF9</accession>
<evidence type="ECO:0000256" key="6">
    <source>
        <dbReference type="ARBA" id="ARBA00023136"/>
    </source>
</evidence>
<reference evidence="15" key="2">
    <citation type="submission" date="2019-02" db="EMBL/GenBank/DDBJ databases">
        <title>Opniocepnalus argus Var Kimnra genome.</title>
        <authorList>
            <person name="Zhou C."/>
            <person name="Xiao S."/>
        </authorList>
    </citation>
    <scope>NUCLEOTIDE SEQUENCE [LARGE SCALE GENOMIC DNA]</scope>
</reference>
<dbReference type="Pfam" id="PF07686">
    <property type="entry name" value="V-set"/>
    <property type="match status" value="1"/>
</dbReference>
<dbReference type="AlphaFoldDB" id="A0A6G1PDF9"/>